<gene>
    <name evidence="1" type="ORF">E2C01_059515</name>
</gene>
<proteinExistence type="predicted"/>
<dbReference type="AlphaFoldDB" id="A0A5B7GYE4"/>
<accession>A0A5B7GYE4</accession>
<evidence type="ECO:0000313" key="1">
    <source>
        <dbReference type="EMBL" id="MPC65381.1"/>
    </source>
</evidence>
<organism evidence="1 2">
    <name type="scientific">Portunus trituberculatus</name>
    <name type="common">Swimming crab</name>
    <name type="synonym">Neptunus trituberculatus</name>
    <dbReference type="NCBI Taxonomy" id="210409"/>
    <lineage>
        <taxon>Eukaryota</taxon>
        <taxon>Metazoa</taxon>
        <taxon>Ecdysozoa</taxon>
        <taxon>Arthropoda</taxon>
        <taxon>Crustacea</taxon>
        <taxon>Multicrustacea</taxon>
        <taxon>Malacostraca</taxon>
        <taxon>Eumalacostraca</taxon>
        <taxon>Eucarida</taxon>
        <taxon>Decapoda</taxon>
        <taxon>Pleocyemata</taxon>
        <taxon>Brachyura</taxon>
        <taxon>Eubrachyura</taxon>
        <taxon>Portunoidea</taxon>
        <taxon>Portunidae</taxon>
        <taxon>Portuninae</taxon>
        <taxon>Portunus</taxon>
    </lineage>
</organism>
<dbReference type="EMBL" id="VSRR010023303">
    <property type="protein sequence ID" value="MPC65381.1"/>
    <property type="molecule type" value="Genomic_DNA"/>
</dbReference>
<protein>
    <submittedName>
        <fullName evidence="1">Uncharacterized protein</fullName>
    </submittedName>
</protein>
<sequence length="199" mass="21637">MCPSTEKGYGRHSVSRVSVVLSPVSPSLFPALLCSPSSLSLHLITSSLLSPLAKLPHTLPPSLPSPLSFLASSSSSSSSSKGSLAPKIKLVFDAARERRVSHFSLPFLGRRFKTRQTTNIAAEIHIMRCFKEERSSFTAKTRTSRGYCCFGLMERFLYSSSSSSSFSFLPFPGSLSFSFFPPQLTCGKIGSIFVSSYSI</sequence>
<evidence type="ECO:0000313" key="2">
    <source>
        <dbReference type="Proteomes" id="UP000324222"/>
    </source>
</evidence>
<name>A0A5B7GYE4_PORTR</name>
<comment type="caution">
    <text evidence="1">The sequence shown here is derived from an EMBL/GenBank/DDBJ whole genome shotgun (WGS) entry which is preliminary data.</text>
</comment>
<keyword evidence="2" id="KW-1185">Reference proteome</keyword>
<reference evidence="1 2" key="1">
    <citation type="submission" date="2019-05" db="EMBL/GenBank/DDBJ databases">
        <title>Another draft genome of Portunus trituberculatus and its Hox gene families provides insights of decapod evolution.</title>
        <authorList>
            <person name="Jeong J.-H."/>
            <person name="Song I."/>
            <person name="Kim S."/>
            <person name="Choi T."/>
            <person name="Kim D."/>
            <person name="Ryu S."/>
            <person name="Kim W."/>
        </authorList>
    </citation>
    <scope>NUCLEOTIDE SEQUENCE [LARGE SCALE GENOMIC DNA]</scope>
    <source>
        <tissue evidence="1">Muscle</tissue>
    </source>
</reference>
<dbReference type="Proteomes" id="UP000324222">
    <property type="component" value="Unassembled WGS sequence"/>
</dbReference>